<dbReference type="Gene3D" id="3.30.870.10">
    <property type="entry name" value="Endonuclease Chain A"/>
    <property type="match status" value="1"/>
</dbReference>
<dbReference type="InterPro" id="IPR015679">
    <property type="entry name" value="PLipase_D_fam"/>
</dbReference>
<dbReference type="PANTHER" id="PTHR18896">
    <property type="entry name" value="PHOSPHOLIPASE D"/>
    <property type="match status" value="1"/>
</dbReference>
<evidence type="ECO:0000256" key="3">
    <source>
        <dbReference type="ARBA" id="ARBA00022801"/>
    </source>
</evidence>
<dbReference type="InterPro" id="IPR025202">
    <property type="entry name" value="PLD-like_dom"/>
</dbReference>
<evidence type="ECO:0000259" key="6">
    <source>
        <dbReference type="PROSITE" id="PS50035"/>
    </source>
</evidence>
<name>A0ABT9SBV0_9BURK</name>
<evidence type="ECO:0000256" key="5">
    <source>
        <dbReference type="SAM" id="MobiDB-lite"/>
    </source>
</evidence>
<gene>
    <name evidence="7" type="ORF">J2W36_004094</name>
</gene>
<keyword evidence="2" id="KW-0677">Repeat</keyword>
<dbReference type="Pfam" id="PF13091">
    <property type="entry name" value="PLDc_2"/>
    <property type="match status" value="1"/>
</dbReference>
<comment type="catalytic activity">
    <reaction evidence="1">
        <text>a 1,2-diacyl-sn-glycero-3-phosphocholine + H2O = a 1,2-diacyl-sn-glycero-3-phosphate + choline + H(+)</text>
        <dbReference type="Rhea" id="RHEA:14445"/>
        <dbReference type="ChEBI" id="CHEBI:15354"/>
        <dbReference type="ChEBI" id="CHEBI:15377"/>
        <dbReference type="ChEBI" id="CHEBI:15378"/>
        <dbReference type="ChEBI" id="CHEBI:57643"/>
        <dbReference type="ChEBI" id="CHEBI:58608"/>
        <dbReference type="EC" id="3.1.4.4"/>
    </reaction>
</comment>
<reference evidence="7 8" key="1">
    <citation type="submission" date="2023-07" db="EMBL/GenBank/DDBJ databases">
        <title>Sorghum-associated microbial communities from plants grown in Nebraska, USA.</title>
        <authorList>
            <person name="Schachtman D."/>
        </authorList>
    </citation>
    <scope>NUCLEOTIDE SEQUENCE [LARGE SCALE GENOMIC DNA]</scope>
    <source>
        <strain evidence="7 8">DS1607</strain>
    </source>
</reference>
<keyword evidence="4" id="KW-0443">Lipid metabolism</keyword>
<proteinExistence type="predicted"/>
<evidence type="ECO:0000313" key="7">
    <source>
        <dbReference type="EMBL" id="MDP9901824.1"/>
    </source>
</evidence>
<dbReference type="SUPFAM" id="SSF56024">
    <property type="entry name" value="Phospholipase D/nuclease"/>
    <property type="match status" value="1"/>
</dbReference>
<accession>A0ABT9SBV0</accession>
<feature type="region of interest" description="Disordered" evidence="5">
    <location>
        <begin position="1"/>
        <end position="48"/>
    </location>
</feature>
<dbReference type="PROSITE" id="PS50035">
    <property type="entry name" value="PLD"/>
    <property type="match status" value="1"/>
</dbReference>
<dbReference type="InterPro" id="IPR001736">
    <property type="entry name" value="PLipase_D/transphosphatidylase"/>
</dbReference>
<dbReference type="EMBL" id="JAUSRO010000014">
    <property type="protein sequence ID" value="MDP9901824.1"/>
    <property type="molecule type" value="Genomic_DNA"/>
</dbReference>
<keyword evidence="3" id="KW-0378">Hydrolase</keyword>
<keyword evidence="8" id="KW-1185">Reference proteome</keyword>
<feature type="domain" description="PLD phosphodiesterase" evidence="6">
    <location>
        <begin position="148"/>
        <end position="175"/>
    </location>
</feature>
<sequence>MAEFKRRRQAYESGQSKELQPPAFPGVPQPLSELAQAHKAASEGKSGRDVRDMLSQALRMRTLVASLWTYDDEWRVSKLPVAQRIDQEKQRYAQQKKEWDRYQAAQNQARADSIHAGGWGTSTDTRVPPLPPPDRSKELRNATAQRYREVYIHSKLMIIDDSMFTLGSANLNLRSFAVDSEINIASDDALKAKDLRQRVWHQHTKGQFDGGGDATDQVAMSKTFDKWEKEASANLVQKFKGQSLSSFLVKFLDERTSTIRLA</sequence>
<feature type="region of interest" description="Disordered" evidence="5">
    <location>
        <begin position="114"/>
        <end position="137"/>
    </location>
</feature>
<evidence type="ECO:0000256" key="1">
    <source>
        <dbReference type="ARBA" id="ARBA00000798"/>
    </source>
</evidence>
<comment type="caution">
    <text evidence="7">The sequence shown here is derived from an EMBL/GenBank/DDBJ whole genome shotgun (WGS) entry which is preliminary data.</text>
</comment>
<evidence type="ECO:0000313" key="8">
    <source>
        <dbReference type="Proteomes" id="UP001226867"/>
    </source>
</evidence>
<protein>
    <submittedName>
        <fullName evidence="7">Phosphatidylserine/phosphatidylglycerophosphate/ cardiolipin synthase-like enzyme</fullName>
    </submittedName>
</protein>
<evidence type="ECO:0000256" key="4">
    <source>
        <dbReference type="ARBA" id="ARBA00023098"/>
    </source>
</evidence>
<organism evidence="7 8">
    <name type="scientific">Variovorax ginsengisoli</name>
    <dbReference type="NCBI Taxonomy" id="363844"/>
    <lineage>
        <taxon>Bacteria</taxon>
        <taxon>Pseudomonadati</taxon>
        <taxon>Pseudomonadota</taxon>
        <taxon>Betaproteobacteria</taxon>
        <taxon>Burkholderiales</taxon>
        <taxon>Comamonadaceae</taxon>
        <taxon>Variovorax</taxon>
    </lineage>
</organism>
<dbReference type="PANTHER" id="PTHR18896:SF76">
    <property type="entry name" value="PHOSPHOLIPASE"/>
    <property type="match status" value="1"/>
</dbReference>
<dbReference type="SMART" id="SM00155">
    <property type="entry name" value="PLDc"/>
    <property type="match status" value="1"/>
</dbReference>
<evidence type="ECO:0000256" key="2">
    <source>
        <dbReference type="ARBA" id="ARBA00022737"/>
    </source>
</evidence>
<dbReference type="Proteomes" id="UP001226867">
    <property type="component" value="Unassembled WGS sequence"/>
</dbReference>